<comment type="caution">
    <text evidence="1">The sequence shown here is derived from an EMBL/GenBank/DDBJ whole genome shotgun (WGS) entry which is preliminary data.</text>
</comment>
<accession>A0A9P6JWJ3</accession>
<proteinExistence type="predicted"/>
<protein>
    <submittedName>
        <fullName evidence="1">Uncharacterized protein</fullName>
    </submittedName>
</protein>
<evidence type="ECO:0000313" key="1">
    <source>
        <dbReference type="EMBL" id="KAF9536322.1"/>
    </source>
</evidence>
<name>A0A9P6JWJ3_9FUNG</name>
<organism evidence="1 2">
    <name type="scientific">Lunasporangiospora selenospora</name>
    <dbReference type="NCBI Taxonomy" id="979761"/>
    <lineage>
        <taxon>Eukaryota</taxon>
        <taxon>Fungi</taxon>
        <taxon>Fungi incertae sedis</taxon>
        <taxon>Mucoromycota</taxon>
        <taxon>Mortierellomycotina</taxon>
        <taxon>Mortierellomycetes</taxon>
        <taxon>Mortierellales</taxon>
        <taxon>Mortierellaceae</taxon>
        <taxon>Lunasporangiospora</taxon>
    </lineage>
</organism>
<dbReference type="EMBL" id="JAABOA010008084">
    <property type="protein sequence ID" value="KAF9536322.1"/>
    <property type="molecule type" value="Genomic_DNA"/>
</dbReference>
<dbReference type="Proteomes" id="UP000780801">
    <property type="component" value="Unassembled WGS sequence"/>
</dbReference>
<keyword evidence="2" id="KW-1185">Reference proteome</keyword>
<evidence type="ECO:0000313" key="2">
    <source>
        <dbReference type="Proteomes" id="UP000780801"/>
    </source>
</evidence>
<dbReference type="AlphaFoldDB" id="A0A9P6JWJ3"/>
<reference evidence="1" key="1">
    <citation type="journal article" date="2020" name="Fungal Divers.">
        <title>Resolving the Mortierellaceae phylogeny through synthesis of multi-gene phylogenetics and phylogenomics.</title>
        <authorList>
            <person name="Vandepol N."/>
            <person name="Liber J."/>
            <person name="Desiro A."/>
            <person name="Na H."/>
            <person name="Kennedy M."/>
            <person name="Barry K."/>
            <person name="Grigoriev I.V."/>
            <person name="Miller A.N."/>
            <person name="O'Donnell K."/>
            <person name="Stajich J.E."/>
            <person name="Bonito G."/>
        </authorList>
    </citation>
    <scope>NUCLEOTIDE SEQUENCE</scope>
    <source>
        <strain evidence="1">KOD1015</strain>
    </source>
</reference>
<sequence length="109" mass="12159">MPITVFTLSQFGVPFSDIFRNLASSAEPGKKYITIRLDDITVPQEDDKSIPAQITRKIIKLLLPGNEALKITGNKEAEKALLELANYFSGLISDKNLTIQSRIERRILG</sequence>
<gene>
    <name evidence="1" type="ORF">BGW38_010231</name>
</gene>